<keyword evidence="3" id="KW-1185">Reference proteome</keyword>
<proteinExistence type="predicted"/>
<organism evidence="2 3">
    <name type="scientific">Dactylosporangium darangshiense</name>
    <dbReference type="NCBI Taxonomy" id="579108"/>
    <lineage>
        <taxon>Bacteria</taxon>
        <taxon>Bacillati</taxon>
        <taxon>Actinomycetota</taxon>
        <taxon>Actinomycetes</taxon>
        <taxon>Micromonosporales</taxon>
        <taxon>Micromonosporaceae</taxon>
        <taxon>Dactylosporangium</taxon>
    </lineage>
</organism>
<evidence type="ECO:0000313" key="3">
    <source>
        <dbReference type="Proteomes" id="UP001500620"/>
    </source>
</evidence>
<protein>
    <submittedName>
        <fullName evidence="2">Uncharacterized protein</fullName>
    </submittedName>
</protein>
<reference evidence="3" key="1">
    <citation type="journal article" date="2019" name="Int. J. Syst. Evol. Microbiol.">
        <title>The Global Catalogue of Microorganisms (GCM) 10K type strain sequencing project: providing services to taxonomists for standard genome sequencing and annotation.</title>
        <authorList>
            <consortium name="The Broad Institute Genomics Platform"/>
            <consortium name="The Broad Institute Genome Sequencing Center for Infectious Disease"/>
            <person name="Wu L."/>
            <person name="Ma J."/>
        </authorList>
    </citation>
    <scope>NUCLEOTIDE SEQUENCE [LARGE SCALE GENOMIC DNA]</scope>
    <source>
        <strain evidence="3">JCM 17441</strain>
    </source>
</reference>
<accession>A0ABP8CWP7</accession>
<feature type="region of interest" description="Disordered" evidence="1">
    <location>
        <begin position="1"/>
        <end position="40"/>
    </location>
</feature>
<evidence type="ECO:0000256" key="1">
    <source>
        <dbReference type="SAM" id="MobiDB-lite"/>
    </source>
</evidence>
<dbReference type="EMBL" id="BAABAT010000001">
    <property type="protein sequence ID" value="GAA4244254.1"/>
    <property type="molecule type" value="Genomic_DNA"/>
</dbReference>
<sequence>MRPSAGAAHRRESAPVLPLRRYGGPGTSGAPGTYPEKGRDQTITVNSCGRTIAVGRCGASLSAAQHALDLVARLAAALAPDAERD</sequence>
<evidence type="ECO:0000313" key="2">
    <source>
        <dbReference type="EMBL" id="GAA4244254.1"/>
    </source>
</evidence>
<name>A0ABP8CWP7_9ACTN</name>
<dbReference type="Proteomes" id="UP001500620">
    <property type="component" value="Unassembled WGS sequence"/>
</dbReference>
<comment type="caution">
    <text evidence="2">The sequence shown here is derived from an EMBL/GenBank/DDBJ whole genome shotgun (WGS) entry which is preliminary data.</text>
</comment>
<gene>
    <name evidence="2" type="ORF">GCM10022255_006600</name>
</gene>